<keyword evidence="2" id="KW-0812">Transmembrane</keyword>
<gene>
    <name evidence="3" type="ORF">UFOPK1392_02078</name>
    <name evidence="4" type="ORF">UFOPK3733_01422</name>
</gene>
<dbReference type="EMBL" id="CAEMXZ010000130">
    <property type="protein sequence ID" value="CAB4324313.1"/>
    <property type="molecule type" value="Genomic_DNA"/>
</dbReference>
<dbReference type="EMBL" id="CAFBNC010000076">
    <property type="protein sequence ID" value="CAB4943300.1"/>
    <property type="molecule type" value="Genomic_DNA"/>
</dbReference>
<proteinExistence type="predicted"/>
<evidence type="ECO:0000256" key="2">
    <source>
        <dbReference type="SAM" id="Phobius"/>
    </source>
</evidence>
<accession>A0A6J5YEQ7</accession>
<evidence type="ECO:0000256" key="1">
    <source>
        <dbReference type="SAM" id="MobiDB-lite"/>
    </source>
</evidence>
<feature type="compositionally biased region" description="Polar residues" evidence="1">
    <location>
        <begin position="123"/>
        <end position="133"/>
    </location>
</feature>
<evidence type="ECO:0000313" key="4">
    <source>
        <dbReference type="EMBL" id="CAB4943300.1"/>
    </source>
</evidence>
<dbReference type="AlphaFoldDB" id="A0A6J5YEQ7"/>
<evidence type="ECO:0000313" key="3">
    <source>
        <dbReference type="EMBL" id="CAB4324313.1"/>
    </source>
</evidence>
<organism evidence="3">
    <name type="scientific">freshwater metagenome</name>
    <dbReference type="NCBI Taxonomy" id="449393"/>
    <lineage>
        <taxon>unclassified sequences</taxon>
        <taxon>metagenomes</taxon>
        <taxon>ecological metagenomes</taxon>
    </lineage>
</organism>
<keyword evidence="2" id="KW-1133">Transmembrane helix</keyword>
<feature type="transmembrane region" description="Helical" evidence="2">
    <location>
        <begin position="5"/>
        <end position="25"/>
    </location>
</feature>
<feature type="transmembrane region" description="Helical" evidence="2">
    <location>
        <begin position="31"/>
        <end position="52"/>
    </location>
</feature>
<name>A0A6J5YEQ7_9ZZZZ</name>
<protein>
    <submittedName>
        <fullName evidence="3">Unannotated protein</fullName>
    </submittedName>
</protein>
<feature type="region of interest" description="Disordered" evidence="1">
    <location>
        <begin position="98"/>
        <end position="165"/>
    </location>
</feature>
<reference evidence="3" key="1">
    <citation type="submission" date="2020-05" db="EMBL/GenBank/DDBJ databases">
        <authorList>
            <person name="Chiriac C."/>
            <person name="Salcher M."/>
            <person name="Ghai R."/>
            <person name="Kavagutti S V."/>
        </authorList>
    </citation>
    <scope>NUCLEOTIDE SEQUENCE</scope>
</reference>
<sequence length="165" mass="16898">MIRLLIAVLSAVVGALAVVLLFLLVGVPQNIIGWVWGTLIFVIGFAIARVCLSIGLKTSAAFQRGTHEAAVGGRGDSLEASGRRAGAVVGKGLNKVARIGTPKAPSTPSPGTPQTTAAAESHATGTGEPSTTDPAPPKPEVTVDKAARVIGSMVGRRVAQRRYKP</sequence>
<keyword evidence="2" id="KW-0472">Membrane</keyword>